<organism evidence="2 3">
    <name type="scientific">Heterorhabditis bacteriophora</name>
    <name type="common">Entomopathogenic nematode worm</name>
    <dbReference type="NCBI Taxonomy" id="37862"/>
    <lineage>
        <taxon>Eukaryota</taxon>
        <taxon>Metazoa</taxon>
        <taxon>Ecdysozoa</taxon>
        <taxon>Nematoda</taxon>
        <taxon>Chromadorea</taxon>
        <taxon>Rhabditida</taxon>
        <taxon>Rhabditina</taxon>
        <taxon>Rhabditomorpha</taxon>
        <taxon>Strongyloidea</taxon>
        <taxon>Heterorhabditidae</taxon>
        <taxon>Heterorhabditis</taxon>
    </lineage>
</organism>
<proteinExistence type="predicted"/>
<keyword evidence="2" id="KW-1185">Reference proteome</keyword>
<evidence type="ECO:0000313" key="2">
    <source>
        <dbReference type="Proteomes" id="UP000095283"/>
    </source>
</evidence>
<accession>A0A1I7XKB6</accession>
<evidence type="ECO:0000313" key="3">
    <source>
        <dbReference type="WBParaSite" id="Hba_18150"/>
    </source>
</evidence>
<name>A0A1I7XKB6_HETBA</name>
<dbReference type="Proteomes" id="UP000095283">
    <property type="component" value="Unplaced"/>
</dbReference>
<reference evidence="3" key="1">
    <citation type="submission" date="2016-11" db="UniProtKB">
        <authorList>
            <consortium name="WormBaseParasite"/>
        </authorList>
    </citation>
    <scope>IDENTIFICATION</scope>
</reference>
<sequence>MQELIRLRRRSTGSTTLSGVA</sequence>
<protein>
    <submittedName>
        <fullName evidence="3">Uncharacterized protein</fullName>
    </submittedName>
</protein>
<dbReference type="AlphaFoldDB" id="A0A1I7XKB6"/>
<dbReference type="WBParaSite" id="Hba_18150">
    <property type="protein sequence ID" value="Hba_18150"/>
    <property type="gene ID" value="Hba_18150"/>
</dbReference>
<evidence type="ECO:0000256" key="1">
    <source>
        <dbReference type="SAM" id="MobiDB-lite"/>
    </source>
</evidence>
<feature type="region of interest" description="Disordered" evidence="1">
    <location>
        <begin position="1"/>
        <end position="21"/>
    </location>
</feature>
<feature type="compositionally biased region" description="Low complexity" evidence="1">
    <location>
        <begin position="12"/>
        <end position="21"/>
    </location>
</feature>